<evidence type="ECO:0000256" key="7">
    <source>
        <dbReference type="ARBA" id="ARBA00047368"/>
    </source>
</evidence>
<feature type="transmembrane region" description="Helical" evidence="17">
    <location>
        <begin position="205"/>
        <end position="226"/>
    </location>
</feature>
<dbReference type="Pfam" id="PF04750">
    <property type="entry name" value="Far-17a_AIG1"/>
    <property type="match status" value="1"/>
</dbReference>
<comment type="catalytic activity">
    <reaction evidence="11">
        <text>12-(9Z-octadecenoyloxy)-octadecanoate + H2O = 12-hydroxyoctadecanoate + (9Z)-octadecenoate + H(+)</text>
        <dbReference type="Rhea" id="RHEA:52060"/>
        <dbReference type="ChEBI" id="CHEBI:15377"/>
        <dbReference type="ChEBI" id="CHEBI:15378"/>
        <dbReference type="ChEBI" id="CHEBI:30823"/>
        <dbReference type="ChEBI" id="CHEBI:84201"/>
        <dbReference type="ChEBI" id="CHEBI:136302"/>
    </reaction>
    <physiologicalReaction direction="left-to-right" evidence="11">
        <dbReference type="Rhea" id="RHEA:52061"/>
    </physiologicalReaction>
</comment>
<evidence type="ECO:0000256" key="9">
    <source>
        <dbReference type="ARBA" id="ARBA00047863"/>
    </source>
</evidence>
<evidence type="ECO:0000256" key="8">
    <source>
        <dbReference type="ARBA" id="ARBA00047427"/>
    </source>
</evidence>
<name>A0A6V7GZC6_9HYME</name>
<evidence type="ECO:0000256" key="13">
    <source>
        <dbReference type="ARBA" id="ARBA00049221"/>
    </source>
</evidence>
<comment type="catalytic activity">
    <reaction evidence="9">
        <text>9-hexadecanoyloxy-octadecanoate + H2O = 9-hydroxy-octadecanoate + hexadecanoate + H(+)</text>
        <dbReference type="Rhea" id="RHEA:52052"/>
        <dbReference type="ChEBI" id="CHEBI:7896"/>
        <dbReference type="ChEBI" id="CHEBI:15377"/>
        <dbReference type="ChEBI" id="CHEBI:15378"/>
        <dbReference type="ChEBI" id="CHEBI:83670"/>
        <dbReference type="ChEBI" id="CHEBI:136286"/>
    </reaction>
    <physiologicalReaction direction="left-to-right" evidence="9">
        <dbReference type="Rhea" id="RHEA:52053"/>
    </physiologicalReaction>
</comment>
<evidence type="ECO:0000256" key="15">
    <source>
        <dbReference type="ARBA" id="ARBA00049322"/>
    </source>
</evidence>
<comment type="subcellular location">
    <subcellularLocation>
        <location evidence="2">Endomembrane system</location>
        <topology evidence="2">Multi-pass membrane protein</topology>
    </subcellularLocation>
</comment>
<sequence>MYTLSRLHHISSFLMYIFTLYEGFLIKIPLLSKKIPISDFDPGAVKFLTMWNVISLKAIFDRKNLRAFRLRRRASTALYLCLLMNLYVCIFVYSSVVSTLQIVGAVDTISAVCTCDREKPCNHEKLFEYLKNTIIIRYRSTDQTTLIHRHYINGNLTMRDGLLIGFHVISCVQFAFSVYYDYMYTIVPPNVLKVHNGYGGKFKFLTFWDAIIQAIFFFICILNDWFGTNAVSPKKPPFIRKLKDHIHSILGFPIAMFVGIIFWALMFVDRELVFPKALDSYFPWWLNHLMHTMIMVSTFIEMILSPRKYPSRSVHIIFYKSGIWVYPVLEVLSLPLRIVFFTVLLSITLILYMIGEAVDNFFWGNEYTKSQKSYAKSK</sequence>
<comment type="catalytic activity">
    <reaction evidence="13">
        <text>9-octadecanoyloxy-octadecanoate + H2O = 9-hydroxy-octadecanoate + octadecanoate + H(+)</text>
        <dbReference type="Rhea" id="RHEA:52096"/>
        <dbReference type="ChEBI" id="CHEBI:15377"/>
        <dbReference type="ChEBI" id="CHEBI:15378"/>
        <dbReference type="ChEBI" id="CHEBI:25629"/>
        <dbReference type="ChEBI" id="CHEBI:136286"/>
        <dbReference type="ChEBI" id="CHEBI:136373"/>
    </reaction>
    <physiologicalReaction direction="left-to-right" evidence="13">
        <dbReference type="Rhea" id="RHEA:52097"/>
    </physiologicalReaction>
</comment>
<dbReference type="InterPro" id="IPR006838">
    <property type="entry name" value="ADTRP_AIG1"/>
</dbReference>
<dbReference type="AlphaFoldDB" id="A0A6V7GZC6"/>
<comment type="catalytic activity">
    <reaction evidence="8">
        <text>13-octadecanoyloxy-octadecanoate + H2O = 13-hydroxy-octadecanoate + octadecanoate + H(+)</text>
        <dbReference type="Rhea" id="RHEA:52084"/>
        <dbReference type="ChEBI" id="CHEBI:15377"/>
        <dbReference type="ChEBI" id="CHEBI:15378"/>
        <dbReference type="ChEBI" id="CHEBI:25629"/>
        <dbReference type="ChEBI" id="CHEBI:136304"/>
        <dbReference type="ChEBI" id="CHEBI:136335"/>
    </reaction>
    <physiologicalReaction direction="left-to-right" evidence="8">
        <dbReference type="Rhea" id="RHEA:52085"/>
    </physiologicalReaction>
</comment>
<evidence type="ECO:0000256" key="1">
    <source>
        <dbReference type="ARBA" id="ARBA00000923"/>
    </source>
</evidence>
<feature type="transmembrane region" description="Helical" evidence="17">
    <location>
        <begin position="12"/>
        <end position="31"/>
    </location>
</feature>
<comment type="catalytic activity">
    <reaction evidence="14">
        <text>13-(9Z-octadecenoyloxy)-octadecanoate + H2O = 13-hydroxy-octadecanoate + (9Z)-octadecenoate + H(+)</text>
        <dbReference type="Rhea" id="RHEA:52064"/>
        <dbReference type="ChEBI" id="CHEBI:15377"/>
        <dbReference type="ChEBI" id="CHEBI:15378"/>
        <dbReference type="ChEBI" id="CHEBI:30823"/>
        <dbReference type="ChEBI" id="CHEBI:136303"/>
        <dbReference type="ChEBI" id="CHEBI:136304"/>
    </reaction>
    <physiologicalReaction direction="left-to-right" evidence="14">
        <dbReference type="Rhea" id="RHEA:52065"/>
    </physiologicalReaction>
</comment>
<feature type="transmembrane region" description="Helical" evidence="17">
    <location>
        <begin position="76"/>
        <end position="96"/>
    </location>
</feature>
<organism evidence="18 19">
    <name type="scientific">Heterotrigona itama</name>
    <dbReference type="NCBI Taxonomy" id="395501"/>
    <lineage>
        <taxon>Eukaryota</taxon>
        <taxon>Metazoa</taxon>
        <taxon>Ecdysozoa</taxon>
        <taxon>Arthropoda</taxon>
        <taxon>Hexapoda</taxon>
        <taxon>Insecta</taxon>
        <taxon>Pterygota</taxon>
        <taxon>Neoptera</taxon>
        <taxon>Endopterygota</taxon>
        <taxon>Hymenoptera</taxon>
        <taxon>Apocrita</taxon>
        <taxon>Aculeata</taxon>
        <taxon>Apoidea</taxon>
        <taxon>Anthophila</taxon>
        <taxon>Apidae</taxon>
        <taxon>Heterotrigona</taxon>
    </lineage>
</organism>
<comment type="catalytic activity">
    <reaction evidence="16">
        <text>12-(9Z-hexadecenoyloxy)-octadecanoate + H2O = 12-hydroxyoctadecanoate + (9Z)-hexadecenoate + H(+)</text>
        <dbReference type="Rhea" id="RHEA:52072"/>
        <dbReference type="ChEBI" id="CHEBI:15377"/>
        <dbReference type="ChEBI" id="CHEBI:15378"/>
        <dbReference type="ChEBI" id="CHEBI:32372"/>
        <dbReference type="ChEBI" id="CHEBI:84201"/>
        <dbReference type="ChEBI" id="CHEBI:136312"/>
    </reaction>
    <physiologicalReaction direction="left-to-right" evidence="16">
        <dbReference type="Rhea" id="RHEA:52073"/>
    </physiologicalReaction>
</comment>
<evidence type="ECO:0000256" key="17">
    <source>
        <dbReference type="SAM" id="Phobius"/>
    </source>
</evidence>
<evidence type="ECO:0000256" key="3">
    <source>
        <dbReference type="ARBA" id="ARBA00009300"/>
    </source>
</evidence>
<keyword evidence="19" id="KW-1185">Reference proteome</keyword>
<keyword evidence="5 17" id="KW-1133">Transmembrane helix</keyword>
<evidence type="ECO:0000313" key="19">
    <source>
        <dbReference type="Proteomes" id="UP000752696"/>
    </source>
</evidence>
<comment type="catalytic activity">
    <reaction evidence="1">
        <text>9-(9Z-hexadecenoyloxy)-octadecanoate + H2O = (9Z)-hexadecenoate + 9-hydroxy-octadecanoate + H(+)</text>
        <dbReference type="Rhea" id="RHEA:52068"/>
        <dbReference type="ChEBI" id="CHEBI:15377"/>
        <dbReference type="ChEBI" id="CHEBI:15378"/>
        <dbReference type="ChEBI" id="CHEBI:32372"/>
        <dbReference type="ChEBI" id="CHEBI:136286"/>
        <dbReference type="ChEBI" id="CHEBI:136309"/>
    </reaction>
    <physiologicalReaction direction="left-to-right" evidence="1">
        <dbReference type="Rhea" id="RHEA:52069"/>
    </physiologicalReaction>
</comment>
<feature type="transmembrane region" description="Helical" evidence="17">
    <location>
        <begin position="285"/>
        <end position="304"/>
    </location>
</feature>
<keyword evidence="6 17" id="KW-0472">Membrane</keyword>
<gene>
    <name evidence="18" type="ORF">MHI_LOCUS250985</name>
</gene>
<dbReference type="GO" id="GO:0012505">
    <property type="term" value="C:endomembrane system"/>
    <property type="evidence" value="ECO:0007669"/>
    <property type="project" value="UniProtKB-SubCell"/>
</dbReference>
<dbReference type="OrthoDB" id="1898221at2759"/>
<proteinExistence type="inferred from homology"/>
<accession>A0A6V7GZC6</accession>
<dbReference type="EMBL" id="CAJDYZ010004722">
    <property type="protein sequence ID" value="CAD1471835.1"/>
    <property type="molecule type" value="Genomic_DNA"/>
</dbReference>
<comment type="caution">
    <text evidence="18">The sequence shown here is derived from an EMBL/GenBank/DDBJ whole genome shotgun (WGS) entry which is preliminary data.</text>
</comment>
<protein>
    <submittedName>
        <fullName evidence="18">Uncharacterized protein</fullName>
    </submittedName>
</protein>
<keyword evidence="4 17" id="KW-0812">Transmembrane</keyword>
<dbReference type="Proteomes" id="UP000752696">
    <property type="component" value="Unassembled WGS sequence"/>
</dbReference>
<evidence type="ECO:0000256" key="5">
    <source>
        <dbReference type="ARBA" id="ARBA00022989"/>
    </source>
</evidence>
<evidence type="ECO:0000256" key="12">
    <source>
        <dbReference type="ARBA" id="ARBA00048800"/>
    </source>
</evidence>
<evidence type="ECO:0000256" key="14">
    <source>
        <dbReference type="ARBA" id="ARBA00049296"/>
    </source>
</evidence>
<comment type="catalytic activity">
    <reaction evidence="10">
        <text>12-octadecanoyloxy-octadecanoate + H2O = 12-hydroxyoctadecanoate + octadecanoate + H(+)</text>
        <dbReference type="Rhea" id="RHEA:52080"/>
        <dbReference type="ChEBI" id="CHEBI:15377"/>
        <dbReference type="ChEBI" id="CHEBI:15378"/>
        <dbReference type="ChEBI" id="CHEBI:25629"/>
        <dbReference type="ChEBI" id="CHEBI:84201"/>
        <dbReference type="ChEBI" id="CHEBI:136330"/>
    </reaction>
    <physiologicalReaction direction="left-to-right" evidence="10">
        <dbReference type="Rhea" id="RHEA:52081"/>
    </physiologicalReaction>
</comment>
<evidence type="ECO:0000256" key="11">
    <source>
        <dbReference type="ARBA" id="ARBA00048701"/>
    </source>
</evidence>
<evidence type="ECO:0000256" key="6">
    <source>
        <dbReference type="ARBA" id="ARBA00023136"/>
    </source>
</evidence>
<feature type="transmembrane region" description="Helical" evidence="17">
    <location>
        <begin position="246"/>
        <end position="265"/>
    </location>
</feature>
<feature type="transmembrane region" description="Helical" evidence="17">
    <location>
        <begin position="324"/>
        <end position="354"/>
    </location>
</feature>
<reference evidence="18" key="1">
    <citation type="submission" date="2020-07" db="EMBL/GenBank/DDBJ databases">
        <authorList>
            <person name="Nazaruddin N."/>
        </authorList>
    </citation>
    <scope>NUCLEOTIDE SEQUENCE</scope>
</reference>
<evidence type="ECO:0000313" key="18">
    <source>
        <dbReference type="EMBL" id="CAD1471835.1"/>
    </source>
</evidence>
<comment type="similarity">
    <text evidence="3">Belongs to the AIG1 family.</text>
</comment>
<evidence type="ECO:0000256" key="4">
    <source>
        <dbReference type="ARBA" id="ARBA00022692"/>
    </source>
</evidence>
<evidence type="ECO:0000256" key="10">
    <source>
        <dbReference type="ARBA" id="ARBA00048680"/>
    </source>
</evidence>
<dbReference type="PANTHER" id="PTHR10989:SF16">
    <property type="entry name" value="AT02829P-RELATED"/>
    <property type="match status" value="1"/>
</dbReference>
<evidence type="ECO:0000256" key="16">
    <source>
        <dbReference type="ARBA" id="ARBA00049428"/>
    </source>
</evidence>
<dbReference type="GO" id="GO:0016020">
    <property type="term" value="C:membrane"/>
    <property type="evidence" value="ECO:0007669"/>
    <property type="project" value="InterPro"/>
</dbReference>
<evidence type="ECO:0000256" key="2">
    <source>
        <dbReference type="ARBA" id="ARBA00004127"/>
    </source>
</evidence>
<dbReference type="PANTHER" id="PTHR10989">
    <property type="entry name" value="ANDROGEN-INDUCED PROTEIN 1-RELATED"/>
    <property type="match status" value="1"/>
</dbReference>
<comment type="catalytic activity">
    <reaction evidence="7">
        <text>12-hexadecanoyloxy-octadecanoate + H2O = 12-hydroxyoctadecanoate + hexadecanoate + H(+)</text>
        <dbReference type="Rhea" id="RHEA:52056"/>
        <dbReference type="ChEBI" id="CHEBI:7896"/>
        <dbReference type="ChEBI" id="CHEBI:15377"/>
        <dbReference type="ChEBI" id="CHEBI:15378"/>
        <dbReference type="ChEBI" id="CHEBI:83677"/>
        <dbReference type="ChEBI" id="CHEBI:84201"/>
    </reaction>
    <physiologicalReaction direction="left-to-right" evidence="7">
        <dbReference type="Rhea" id="RHEA:52057"/>
    </physiologicalReaction>
</comment>
<comment type="catalytic activity">
    <reaction evidence="15">
        <text>13-(9Z-hexadecenoyloxy)-octadecanoate + H2O = 13-hydroxy-octadecanoate + (9Z)-hexadecenoate + H(+)</text>
        <dbReference type="Rhea" id="RHEA:52076"/>
        <dbReference type="ChEBI" id="CHEBI:15377"/>
        <dbReference type="ChEBI" id="CHEBI:15378"/>
        <dbReference type="ChEBI" id="CHEBI:32372"/>
        <dbReference type="ChEBI" id="CHEBI:136304"/>
        <dbReference type="ChEBI" id="CHEBI:136315"/>
    </reaction>
    <physiologicalReaction direction="left-to-right" evidence="15">
        <dbReference type="Rhea" id="RHEA:52077"/>
    </physiologicalReaction>
</comment>
<comment type="catalytic activity">
    <reaction evidence="12">
        <text>9-(9Z-octadecenoyloxy)-octadecanoate + H2O = 9-hydroxy-octadecanoate + (9Z)-octadecenoate + H(+)</text>
        <dbReference type="Rhea" id="RHEA:52048"/>
        <dbReference type="ChEBI" id="CHEBI:15377"/>
        <dbReference type="ChEBI" id="CHEBI:15378"/>
        <dbReference type="ChEBI" id="CHEBI:30823"/>
        <dbReference type="ChEBI" id="CHEBI:136282"/>
        <dbReference type="ChEBI" id="CHEBI:136286"/>
    </reaction>
    <physiologicalReaction direction="left-to-right" evidence="12">
        <dbReference type="Rhea" id="RHEA:52049"/>
    </physiologicalReaction>
</comment>